<dbReference type="PROSITE" id="PS50110">
    <property type="entry name" value="RESPONSE_REGULATORY"/>
    <property type="match status" value="1"/>
</dbReference>
<dbReference type="KEGG" id="anf:AQPE_1807"/>
<dbReference type="Pfam" id="PF00072">
    <property type="entry name" value="Response_reg"/>
    <property type="match status" value="1"/>
</dbReference>
<evidence type="ECO:0000259" key="3">
    <source>
        <dbReference type="PROSITE" id="PS50110"/>
    </source>
</evidence>
<dbReference type="FunFam" id="3.40.50.2300:FF:000051">
    <property type="entry name" value="Two-component response regulator yehT"/>
    <property type="match status" value="1"/>
</dbReference>
<dbReference type="InterPro" id="IPR046947">
    <property type="entry name" value="LytR-like"/>
</dbReference>
<dbReference type="Pfam" id="PF04397">
    <property type="entry name" value="LytTR"/>
    <property type="match status" value="1"/>
</dbReference>
<dbReference type="PANTHER" id="PTHR37299:SF1">
    <property type="entry name" value="STAGE 0 SPORULATION PROTEIN A HOMOLOG"/>
    <property type="match status" value="1"/>
</dbReference>
<name>A0A5K7S7Z6_9BACT</name>
<dbReference type="SMART" id="SM00850">
    <property type="entry name" value="LytTR"/>
    <property type="match status" value="1"/>
</dbReference>
<dbReference type="InterPro" id="IPR011006">
    <property type="entry name" value="CheY-like_superfamily"/>
</dbReference>
<dbReference type="RefSeq" id="WP_318350630.1">
    <property type="nucleotide sequence ID" value="NZ_AP018694.1"/>
</dbReference>
<evidence type="ECO:0000256" key="2">
    <source>
        <dbReference type="SAM" id="Coils"/>
    </source>
</evidence>
<accession>A0A5K7S7Z6</accession>
<feature type="coiled-coil region" evidence="2">
    <location>
        <begin position="106"/>
        <end position="133"/>
    </location>
</feature>
<keyword evidence="2" id="KW-0175">Coiled coil</keyword>
<dbReference type="Gene3D" id="3.40.50.2300">
    <property type="match status" value="1"/>
</dbReference>
<dbReference type="SMART" id="SM00448">
    <property type="entry name" value="REC"/>
    <property type="match status" value="1"/>
</dbReference>
<evidence type="ECO:0000313" key="6">
    <source>
        <dbReference type="Proteomes" id="UP001193389"/>
    </source>
</evidence>
<dbReference type="Proteomes" id="UP001193389">
    <property type="component" value="Chromosome"/>
</dbReference>
<dbReference type="SUPFAM" id="SSF52172">
    <property type="entry name" value="CheY-like"/>
    <property type="match status" value="1"/>
</dbReference>
<dbReference type="GO" id="GO:0000156">
    <property type="term" value="F:phosphorelay response regulator activity"/>
    <property type="evidence" value="ECO:0007669"/>
    <property type="project" value="InterPro"/>
</dbReference>
<feature type="domain" description="Response regulatory" evidence="3">
    <location>
        <begin position="6"/>
        <end position="117"/>
    </location>
</feature>
<organism evidence="5 6">
    <name type="scientific">Aquipluma nitroreducens</name>
    <dbReference type="NCBI Taxonomy" id="2010828"/>
    <lineage>
        <taxon>Bacteria</taxon>
        <taxon>Pseudomonadati</taxon>
        <taxon>Bacteroidota</taxon>
        <taxon>Bacteroidia</taxon>
        <taxon>Marinilabiliales</taxon>
        <taxon>Prolixibacteraceae</taxon>
        <taxon>Aquipluma</taxon>
    </lineage>
</organism>
<feature type="domain" description="HTH LytTR-type" evidence="4">
    <location>
        <begin position="146"/>
        <end position="252"/>
    </location>
</feature>
<dbReference type="EMBL" id="AP018694">
    <property type="protein sequence ID" value="BBE17650.1"/>
    <property type="molecule type" value="Genomic_DNA"/>
</dbReference>
<evidence type="ECO:0000256" key="1">
    <source>
        <dbReference type="PROSITE-ProRule" id="PRU00169"/>
    </source>
</evidence>
<feature type="modified residue" description="4-aspartylphosphate" evidence="1">
    <location>
        <position position="57"/>
    </location>
</feature>
<dbReference type="PROSITE" id="PS50930">
    <property type="entry name" value="HTH_LYTTR"/>
    <property type="match status" value="1"/>
</dbReference>
<proteinExistence type="predicted"/>
<gene>
    <name evidence="5" type="ORF">AQPE_1807</name>
</gene>
<dbReference type="GO" id="GO:0003677">
    <property type="term" value="F:DNA binding"/>
    <property type="evidence" value="ECO:0007669"/>
    <property type="project" value="InterPro"/>
</dbReference>
<evidence type="ECO:0000259" key="4">
    <source>
        <dbReference type="PROSITE" id="PS50930"/>
    </source>
</evidence>
<protein>
    <submittedName>
        <fullName evidence="5">Response regulator of the LytR/AlgR family</fullName>
    </submittedName>
</protein>
<keyword evidence="1" id="KW-0597">Phosphoprotein</keyword>
<sequence length="252" mass="29815">MSEKLQTLIIEDEELARNLLRSYLKDHADIEVIGECENGFDGVKAINEKKPDLVFLDIQMPKITGFEMIELLDFKPQIIFTTAYDQYALKAFELNAVDYLLKPFSKDRLLAAIEKVQHRIANEEDNTEKLEELSNFRPGEEFIDRVVVKDRHKIHIITVDQIRYVESLDDYVMIYTNDGRHMKQKTMKYFETNLDPKNFIRIHRSYIVHVDHIAEIQQYEKESYIVILKDQNKTKLKVSKTGYKKIKEVLHF</sequence>
<keyword evidence="6" id="KW-1185">Reference proteome</keyword>
<dbReference type="PANTHER" id="PTHR37299">
    <property type="entry name" value="TRANSCRIPTIONAL REGULATOR-RELATED"/>
    <property type="match status" value="1"/>
</dbReference>
<reference evidence="5" key="1">
    <citation type="journal article" date="2020" name="Int. J. Syst. Evol. Microbiol.">
        <title>Aquipluma nitroreducens gen. nov. sp. nov., a novel facultatively anaerobic bacterium isolated from a freshwater lake.</title>
        <authorList>
            <person name="Watanabe M."/>
            <person name="Kojima H."/>
            <person name="Fukui M."/>
        </authorList>
    </citation>
    <scope>NUCLEOTIDE SEQUENCE</scope>
    <source>
        <strain evidence="5">MeG22</strain>
    </source>
</reference>
<dbReference type="InterPro" id="IPR001789">
    <property type="entry name" value="Sig_transdc_resp-reg_receiver"/>
</dbReference>
<dbReference type="Gene3D" id="2.40.50.1020">
    <property type="entry name" value="LytTr DNA-binding domain"/>
    <property type="match status" value="1"/>
</dbReference>
<evidence type="ECO:0000313" key="5">
    <source>
        <dbReference type="EMBL" id="BBE17650.1"/>
    </source>
</evidence>
<dbReference type="AlphaFoldDB" id="A0A5K7S7Z6"/>
<dbReference type="InterPro" id="IPR007492">
    <property type="entry name" value="LytTR_DNA-bd_dom"/>
</dbReference>